<dbReference type="InterPro" id="IPR052042">
    <property type="entry name" value="Tail_sheath_structural"/>
</dbReference>
<proteinExistence type="predicted"/>
<keyword evidence="2" id="KW-1185">Reference proteome</keyword>
<dbReference type="Proteomes" id="UP000588068">
    <property type="component" value="Unassembled WGS sequence"/>
</dbReference>
<protein>
    <submittedName>
        <fullName evidence="1">Uncharacterized protein</fullName>
    </submittedName>
</protein>
<dbReference type="RefSeq" id="WP_184334246.1">
    <property type="nucleotide sequence ID" value="NZ_JACHHZ010000004.1"/>
</dbReference>
<reference evidence="1 2" key="1">
    <citation type="submission" date="2020-08" db="EMBL/GenBank/DDBJ databases">
        <title>Genomic Encyclopedia of Type Strains, Phase IV (KMG-IV): sequencing the most valuable type-strain genomes for metagenomic binning, comparative biology and taxonomic classification.</title>
        <authorList>
            <person name="Goeker M."/>
        </authorList>
    </citation>
    <scope>NUCLEOTIDE SEQUENCE [LARGE SCALE GENOMIC DNA]</scope>
    <source>
        <strain evidence="1 2">DSM 26723</strain>
    </source>
</reference>
<comment type="caution">
    <text evidence="1">The sequence shown here is derived from an EMBL/GenBank/DDBJ whole genome shotgun (WGS) entry which is preliminary data.</text>
</comment>
<dbReference type="Gene3D" id="3.40.50.11780">
    <property type="match status" value="2"/>
</dbReference>
<evidence type="ECO:0000313" key="2">
    <source>
        <dbReference type="Proteomes" id="UP000588068"/>
    </source>
</evidence>
<name>A0A841HNI5_9GAMM</name>
<dbReference type="AlphaFoldDB" id="A0A841HNI5"/>
<accession>A0A841HNI5</accession>
<dbReference type="EMBL" id="JACHHZ010000004">
    <property type="protein sequence ID" value="MBB6094851.1"/>
    <property type="molecule type" value="Genomic_DNA"/>
</dbReference>
<gene>
    <name evidence="1" type="ORF">HNQ60_003738</name>
</gene>
<dbReference type="PANTHER" id="PTHR35861:SF1">
    <property type="entry name" value="PHAGE TAIL SHEATH PROTEIN"/>
    <property type="match status" value="1"/>
</dbReference>
<evidence type="ECO:0000313" key="1">
    <source>
        <dbReference type="EMBL" id="MBB6094851.1"/>
    </source>
</evidence>
<organism evidence="1 2">
    <name type="scientific">Povalibacter uvarum</name>
    <dbReference type="NCBI Taxonomy" id="732238"/>
    <lineage>
        <taxon>Bacteria</taxon>
        <taxon>Pseudomonadati</taxon>
        <taxon>Pseudomonadota</taxon>
        <taxon>Gammaproteobacteria</taxon>
        <taxon>Steroidobacterales</taxon>
        <taxon>Steroidobacteraceae</taxon>
        <taxon>Povalibacter</taxon>
    </lineage>
</organism>
<sequence length="548" mass="60153">MPEHSLEGIRSSESQHAEQSIARNRAYLTAFVGRTLRGPINTPLIVRSFADFQRLFGGLWQPSPLSYAVEHFFEQGGRAAVIVRVVNAAAPATVSLRCERENLVLEARAPGTREFLRASVDYDHIEAGDTKSFNLVVQRVRAPGSERIEEQESFRGVCADPLSDRFVGTVLRNSTLVTVRGQVPMTRPNATLMPGTNLPVGYVSSNPDGDDGRPLTDYDIIGSATRHTGLFALTGVEDVAFVYVPPLSRSTEVGASTLLVAARFCREHHSILIVDPPVSWETSTAALQGVKDLSFYNDTAVMFYPRVSAMDRLRGRVETFANGGAVAGILARVDDPAVMVPVTPEPEALLRAGVRLSREIPASERWRLAQVGINVLQTVRSTERDRAPLRTLACGASASSDWSQLALRRFAQFVLSAIERGTRWAVVRPHEAPTQQRVTQEILVFFAELRKAGAFNTVVGDDAYLVICDERINDPHEGPGVLNILVQFATSQAGGFHSFMITHTAQTSTARPIVVNRLEASLLVADDLEREVTIRIDQDRDFLRMLAG</sequence>
<dbReference type="PANTHER" id="PTHR35861">
    <property type="match status" value="1"/>
</dbReference>